<feature type="transmembrane region" description="Helical" evidence="7">
    <location>
        <begin position="26"/>
        <end position="45"/>
    </location>
</feature>
<name>A0A3M6QWN7_9BURK</name>
<evidence type="ECO:0000256" key="8">
    <source>
        <dbReference type="SAM" id="MobiDB-lite"/>
    </source>
</evidence>
<keyword evidence="4 7" id="KW-0812">Transmembrane</keyword>
<gene>
    <name evidence="10" type="ORF">D8I35_08545</name>
</gene>
<dbReference type="PRINTS" id="PR01837">
    <property type="entry name" value="MGTCSAPBPROT"/>
</dbReference>
<protein>
    <recommendedName>
        <fullName evidence="7">Protein MgtC</fullName>
    </recommendedName>
</protein>
<dbReference type="EMBL" id="RDQO01000002">
    <property type="protein sequence ID" value="RMX06912.1"/>
    <property type="molecule type" value="Genomic_DNA"/>
</dbReference>
<feature type="transmembrane region" description="Helical" evidence="7">
    <location>
        <begin position="57"/>
        <end position="74"/>
    </location>
</feature>
<feature type="domain" description="MgtC/SapB/SrpB/YhiD N-terminal" evidence="9">
    <location>
        <begin position="35"/>
        <end position="153"/>
    </location>
</feature>
<feature type="region of interest" description="Disordered" evidence="8">
    <location>
        <begin position="155"/>
        <end position="180"/>
    </location>
</feature>
<dbReference type="InterPro" id="IPR049177">
    <property type="entry name" value="MgtC_SapB_SrpB_YhiD_N"/>
</dbReference>
<dbReference type="InterPro" id="IPR003416">
    <property type="entry name" value="MgtC/SapB/SrpB/YhiD_fam"/>
</dbReference>
<dbReference type="OrthoDB" id="9811198at2"/>
<feature type="transmembrane region" description="Helical" evidence="7">
    <location>
        <begin position="86"/>
        <end position="103"/>
    </location>
</feature>
<keyword evidence="3" id="KW-1003">Cell membrane</keyword>
<dbReference type="PANTHER" id="PTHR33778">
    <property type="entry name" value="PROTEIN MGTC"/>
    <property type="match status" value="1"/>
</dbReference>
<dbReference type="Proteomes" id="UP000278006">
    <property type="component" value="Unassembled WGS sequence"/>
</dbReference>
<keyword evidence="11" id="KW-1185">Reference proteome</keyword>
<keyword evidence="5 7" id="KW-1133">Transmembrane helix</keyword>
<evidence type="ECO:0000256" key="5">
    <source>
        <dbReference type="ARBA" id="ARBA00022989"/>
    </source>
</evidence>
<comment type="subcellular location">
    <subcellularLocation>
        <location evidence="7">Cell inner membrane</location>
        <topology evidence="7">Multi-pass membrane protein</topology>
    </subcellularLocation>
    <subcellularLocation>
        <location evidence="1">Cell membrane</location>
        <topology evidence="1">Multi-pass membrane protein</topology>
    </subcellularLocation>
</comment>
<dbReference type="GO" id="GO:0005886">
    <property type="term" value="C:plasma membrane"/>
    <property type="evidence" value="ECO:0007669"/>
    <property type="project" value="UniProtKB-SubCell"/>
</dbReference>
<evidence type="ECO:0000313" key="10">
    <source>
        <dbReference type="EMBL" id="RMX06912.1"/>
    </source>
</evidence>
<sequence>MDTNNLSWLSRFIGAEFADIKDWPQLVRLVLRVGLAMLLGCILGYERERQGKAAGLRTHMLVAMGSALFVLTAQQADIATTDMSRVIQGLVAGLGFLCAGTIMKQGEATIKGLTSAAGLWLTAAIGMACGLGQQLTAIFTTVMVMAVLTLIPPSWRHDGDQEREEEDMRPGRTRPPGEGE</sequence>
<evidence type="ECO:0000259" key="9">
    <source>
        <dbReference type="Pfam" id="PF02308"/>
    </source>
</evidence>
<evidence type="ECO:0000256" key="7">
    <source>
        <dbReference type="RuleBase" id="RU365041"/>
    </source>
</evidence>
<evidence type="ECO:0000256" key="1">
    <source>
        <dbReference type="ARBA" id="ARBA00004651"/>
    </source>
</evidence>
<accession>A0A3M6QWN7</accession>
<reference evidence="10 11" key="1">
    <citation type="submission" date="2018-10" db="EMBL/GenBank/DDBJ databases">
        <title>Draft genome of Cortibacter populi DSM10536.</title>
        <authorList>
            <person name="Bernier A.-M."/>
            <person name="Bernard K."/>
        </authorList>
    </citation>
    <scope>NUCLEOTIDE SEQUENCE [LARGE SCALE GENOMIC DNA]</scope>
    <source>
        <strain evidence="10 11">DSM 105136</strain>
    </source>
</reference>
<evidence type="ECO:0000256" key="2">
    <source>
        <dbReference type="ARBA" id="ARBA00009298"/>
    </source>
</evidence>
<dbReference type="AlphaFoldDB" id="A0A3M6QWN7"/>
<dbReference type="RefSeq" id="WP_122228963.1">
    <property type="nucleotide sequence ID" value="NZ_RDQO01000002.1"/>
</dbReference>
<organism evidence="10 11">
    <name type="scientific">Corticibacter populi</name>
    <dbReference type="NCBI Taxonomy" id="1550736"/>
    <lineage>
        <taxon>Bacteria</taxon>
        <taxon>Pseudomonadati</taxon>
        <taxon>Pseudomonadota</taxon>
        <taxon>Betaproteobacteria</taxon>
        <taxon>Burkholderiales</taxon>
        <taxon>Comamonadaceae</taxon>
        <taxon>Corticibacter</taxon>
    </lineage>
</organism>
<dbReference type="Pfam" id="PF02308">
    <property type="entry name" value="MgtC"/>
    <property type="match status" value="1"/>
</dbReference>
<keyword evidence="7" id="KW-0997">Cell inner membrane</keyword>
<proteinExistence type="inferred from homology"/>
<evidence type="ECO:0000256" key="4">
    <source>
        <dbReference type="ARBA" id="ARBA00022692"/>
    </source>
</evidence>
<dbReference type="PANTHER" id="PTHR33778:SF1">
    <property type="entry name" value="MAGNESIUM TRANSPORTER YHID-RELATED"/>
    <property type="match status" value="1"/>
</dbReference>
<evidence type="ECO:0000256" key="3">
    <source>
        <dbReference type="ARBA" id="ARBA00022475"/>
    </source>
</evidence>
<comment type="similarity">
    <text evidence="2 7">Belongs to the MgtC/SapB family.</text>
</comment>
<feature type="transmembrane region" description="Helical" evidence="7">
    <location>
        <begin position="110"/>
        <end position="128"/>
    </location>
</feature>
<evidence type="ECO:0000256" key="6">
    <source>
        <dbReference type="ARBA" id="ARBA00023136"/>
    </source>
</evidence>
<comment type="caution">
    <text evidence="10">The sequence shown here is derived from an EMBL/GenBank/DDBJ whole genome shotgun (WGS) entry which is preliminary data.</text>
</comment>
<keyword evidence="6 7" id="KW-0472">Membrane</keyword>
<evidence type="ECO:0000313" key="11">
    <source>
        <dbReference type="Proteomes" id="UP000278006"/>
    </source>
</evidence>